<protein>
    <submittedName>
        <fullName evidence="1">Uncharacterized protein</fullName>
    </submittedName>
</protein>
<dbReference type="AlphaFoldDB" id="A0A0B7C7F9"/>
<gene>
    <name evidence="1" type="primary">ORF223502</name>
</gene>
<dbReference type="EMBL" id="HACG01053484">
    <property type="protein sequence ID" value="CEL00355.1"/>
    <property type="molecule type" value="Transcribed_RNA"/>
</dbReference>
<organism evidence="1">
    <name type="scientific">Arion vulgaris</name>
    <dbReference type="NCBI Taxonomy" id="1028688"/>
    <lineage>
        <taxon>Eukaryota</taxon>
        <taxon>Metazoa</taxon>
        <taxon>Spiralia</taxon>
        <taxon>Lophotrochozoa</taxon>
        <taxon>Mollusca</taxon>
        <taxon>Gastropoda</taxon>
        <taxon>Heterobranchia</taxon>
        <taxon>Euthyneura</taxon>
        <taxon>Panpulmonata</taxon>
        <taxon>Eupulmonata</taxon>
        <taxon>Stylommatophora</taxon>
        <taxon>Helicina</taxon>
        <taxon>Arionoidea</taxon>
        <taxon>Arionidae</taxon>
        <taxon>Arion</taxon>
    </lineage>
</organism>
<proteinExistence type="predicted"/>
<evidence type="ECO:0000313" key="1">
    <source>
        <dbReference type="EMBL" id="CEL00355.1"/>
    </source>
</evidence>
<feature type="non-terminal residue" evidence="1">
    <location>
        <position position="1"/>
    </location>
</feature>
<reference evidence="1" key="1">
    <citation type="submission" date="2014-12" db="EMBL/GenBank/DDBJ databases">
        <title>Insight into the proteome of Arion vulgaris.</title>
        <authorList>
            <person name="Aradska J."/>
            <person name="Bulat T."/>
            <person name="Smidak R."/>
            <person name="Sarate P."/>
            <person name="Gangsoo J."/>
            <person name="Sialana F."/>
            <person name="Bilban M."/>
            <person name="Lubec G."/>
        </authorList>
    </citation>
    <scope>NUCLEOTIDE SEQUENCE</scope>
    <source>
        <tissue evidence="1">Skin</tissue>
    </source>
</reference>
<accession>A0A0B7C7F9</accession>
<feature type="non-terminal residue" evidence="1">
    <location>
        <position position="74"/>
    </location>
</feature>
<sequence>NKPPSIPIRRRQKLIGTLLLYYHKKDMDDDYDFEIVNNRRAKNKINIFDDHISVDAASKIIKSVVINDDDDDDE</sequence>
<name>A0A0B7C7F9_9EUPU</name>